<dbReference type="OrthoDB" id="7871024at2759"/>
<keyword evidence="3" id="KW-0716">Sensory transduction</keyword>
<gene>
    <name evidence="11" type="primary">Dwil\GK13180</name>
    <name evidence="11" type="ORF">Dwil_GK13180</name>
</gene>
<protein>
    <submittedName>
        <fullName evidence="11">Uncharacterized protein</fullName>
    </submittedName>
</protein>
<evidence type="ECO:0000313" key="11">
    <source>
        <dbReference type="EMBL" id="EDW84373.2"/>
    </source>
</evidence>
<keyword evidence="5" id="KW-0552">Olfaction</keyword>
<evidence type="ECO:0000256" key="5">
    <source>
        <dbReference type="ARBA" id="ARBA00022725"/>
    </source>
</evidence>
<organism evidence="11 12">
    <name type="scientific">Drosophila willistoni</name>
    <name type="common">Fruit fly</name>
    <dbReference type="NCBI Taxonomy" id="7260"/>
    <lineage>
        <taxon>Eukaryota</taxon>
        <taxon>Metazoa</taxon>
        <taxon>Ecdysozoa</taxon>
        <taxon>Arthropoda</taxon>
        <taxon>Hexapoda</taxon>
        <taxon>Insecta</taxon>
        <taxon>Pterygota</taxon>
        <taxon>Neoptera</taxon>
        <taxon>Endopterygota</taxon>
        <taxon>Diptera</taxon>
        <taxon>Brachycera</taxon>
        <taxon>Muscomorpha</taxon>
        <taxon>Ephydroidea</taxon>
        <taxon>Drosophilidae</taxon>
        <taxon>Drosophila</taxon>
        <taxon>Sophophora</taxon>
    </lineage>
</organism>
<dbReference type="GO" id="GO:0004984">
    <property type="term" value="F:olfactory receptor activity"/>
    <property type="evidence" value="ECO:0007669"/>
    <property type="project" value="InterPro"/>
</dbReference>
<dbReference type="GO" id="GO:0007165">
    <property type="term" value="P:signal transduction"/>
    <property type="evidence" value="ECO:0007669"/>
    <property type="project" value="UniProtKB-KW"/>
</dbReference>
<evidence type="ECO:0000256" key="10">
    <source>
        <dbReference type="SAM" id="Phobius"/>
    </source>
</evidence>
<keyword evidence="4 10" id="KW-0812">Transmembrane</keyword>
<evidence type="ECO:0000256" key="6">
    <source>
        <dbReference type="ARBA" id="ARBA00022989"/>
    </source>
</evidence>
<feature type="transmembrane region" description="Helical" evidence="10">
    <location>
        <begin position="21"/>
        <end position="54"/>
    </location>
</feature>
<dbReference type="InterPro" id="IPR004117">
    <property type="entry name" value="7tm6_olfct_rcpt"/>
</dbReference>
<dbReference type="Pfam" id="PF02949">
    <property type="entry name" value="7tm_6"/>
    <property type="match status" value="1"/>
</dbReference>
<evidence type="ECO:0000256" key="7">
    <source>
        <dbReference type="ARBA" id="ARBA00023136"/>
    </source>
</evidence>
<evidence type="ECO:0000256" key="2">
    <source>
        <dbReference type="ARBA" id="ARBA00022475"/>
    </source>
</evidence>
<keyword evidence="9" id="KW-0807">Transducer</keyword>
<sequence>MNYCDIMRPVITKTLFMQMLMVGLLLGLSIVYVFFFADLWTAIATINLFIAYVFESFPFCYICNQLENDASTLSQAIFQSNWIDASPRYKSTLIYFMHHVQKPIEFNAGGIFSLNVNTNVRMAKLAFSVVTIVDQMNLADKMS</sequence>
<dbReference type="PANTHER" id="PTHR21137:SF35">
    <property type="entry name" value="ODORANT RECEPTOR 19A-RELATED"/>
    <property type="match status" value="1"/>
</dbReference>
<dbReference type="Proteomes" id="UP000007798">
    <property type="component" value="Unassembled WGS sequence"/>
</dbReference>
<dbReference type="EMBL" id="CH964272">
    <property type="protein sequence ID" value="EDW84373.2"/>
    <property type="molecule type" value="Genomic_DNA"/>
</dbReference>
<evidence type="ECO:0000256" key="8">
    <source>
        <dbReference type="ARBA" id="ARBA00023170"/>
    </source>
</evidence>
<keyword evidence="7 10" id="KW-0472">Membrane</keyword>
<comment type="subcellular location">
    <subcellularLocation>
        <location evidence="1">Cell membrane</location>
        <topology evidence="1">Multi-pass membrane protein</topology>
    </subcellularLocation>
</comment>
<dbReference type="eggNOG" id="ENOG502T9HD">
    <property type="taxonomic scope" value="Eukaryota"/>
</dbReference>
<dbReference type="HOGENOM" id="CLU_033399_8_0_1"/>
<keyword evidence="6 10" id="KW-1133">Transmembrane helix</keyword>
<evidence type="ECO:0000313" key="12">
    <source>
        <dbReference type="Proteomes" id="UP000007798"/>
    </source>
</evidence>
<accession>B4NGM6</accession>
<dbReference type="InParanoid" id="B4NGM6"/>
<evidence type="ECO:0000256" key="3">
    <source>
        <dbReference type="ARBA" id="ARBA00022606"/>
    </source>
</evidence>
<dbReference type="KEGG" id="dwi:6650117"/>
<dbReference type="GO" id="GO:0005549">
    <property type="term" value="F:odorant binding"/>
    <property type="evidence" value="ECO:0007669"/>
    <property type="project" value="InterPro"/>
</dbReference>
<keyword evidence="2" id="KW-1003">Cell membrane</keyword>
<evidence type="ECO:0000256" key="4">
    <source>
        <dbReference type="ARBA" id="ARBA00022692"/>
    </source>
</evidence>
<dbReference type="PANTHER" id="PTHR21137">
    <property type="entry name" value="ODORANT RECEPTOR"/>
    <property type="match status" value="1"/>
</dbReference>
<evidence type="ECO:0000256" key="9">
    <source>
        <dbReference type="ARBA" id="ARBA00023224"/>
    </source>
</evidence>
<dbReference type="AlphaFoldDB" id="B4NGM6"/>
<evidence type="ECO:0000256" key="1">
    <source>
        <dbReference type="ARBA" id="ARBA00004651"/>
    </source>
</evidence>
<reference evidence="11 12" key="1">
    <citation type="journal article" date="2007" name="Nature">
        <title>Evolution of genes and genomes on the Drosophila phylogeny.</title>
        <authorList>
            <consortium name="Drosophila 12 Genomes Consortium"/>
            <person name="Clark A.G."/>
            <person name="Eisen M.B."/>
            <person name="Smith D.R."/>
            <person name="Bergman C.M."/>
            <person name="Oliver B."/>
            <person name="Markow T.A."/>
            <person name="Kaufman T.C."/>
            <person name="Kellis M."/>
            <person name="Gelbart W."/>
            <person name="Iyer V.N."/>
            <person name="Pollard D.A."/>
            <person name="Sackton T.B."/>
            <person name="Larracuente A.M."/>
            <person name="Singh N.D."/>
            <person name="Abad J.P."/>
            <person name="Abt D.N."/>
            <person name="Adryan B."/>
            <person name="Aguade M."/>
            <person name="Akashi H."/>
            <person name="Anderson W.W."/>
            <person name="Aquadro C.F."/>
            <person name="Ardell D.H."/>
            <person name="Arguello R."/>
            <person name="Artieri C.G."/>
            <person name="Barbash D.A."/>
            <person name="Barker D."/>
            <person name="Barsanti P."/>
            <person name="Batterham P."/>
            <person name="Batzoglou S."/>
            <person name="Begun D."/>
            <person name="Bhutkar A."/>
            <person name="Blanco E."/>
            <person name="Bosak S.A."/>
            <person name="Bradley R.K."/>
            <person name="Brand A.D."/>
            <person name="Brent M.R."/>
            <person name="Brooks A.N."/>
            <person name="Brown R.H."/>
            <person name="Butlin R.K."/>
            <person name="Caggese C."/>
            <person name="Calvi B.R."/>
            <person name="Bernardo de Carvalho A."/>
            <person name="Caspi A."/>
            <person name="Castrezana S."/>
            <person name="Celniker S.E."/>
            <person name="Chang J.L."/>
            <person name="Chapple C."/>
            <person name="Chatterji S."/>
            <person name="Chinwalla A."/>
            <person name="Civetta A."/>
            <person name="Clifton S.W."/>
            <person name="Comeron J.M."/>
            <person name="Costello J.C."/>
            <person name="Coyne J.A."/>
            <person name="Daub J."/>
            <person name="David R.G."/>
            <person name="Delcher A.L."/>
            <person name="Delehaunty K."/>
            <person name="Do C.B."/>
            <person name="Ebling H."/>
            <person name="Edwards K."/>
            <person name="Eickbush T."/>
            <person name="Evans J.D."/>
            <person name="Filipski A."/>
            <person name="Findeiss S."/>
            <person name="Freyhult E."/>
            <person name="Fulton L."/>
            <person name="Fulton R."/>
            <person name="Garcia A.C."/>
            <person name="Gardiner A."/>
            <person name="Garfield D.A."/>
            <person name="Garvin B.E."/>
            <person name="Gibson G."/>
            <person name="Gilbert D."/>
            <person name="Gnerre S."/>
            <person name="Godfrey J."/>
            <person name="Good R."/>
            <person name="Gotea V."/>
            <person name="Gravely B."/>
            <person name="Greenberg A.J."/>
            <person name="Griffiths-Jones S."/>
            <person name="Gross S."/>
            <person name="Guigo R."/>
            <person name="Gustafson E.A."/>
            <person name="Haerty W."/>
            <person name="Hahn M.W."/>
            <person name="Halligan D.L."/>
            <person name="Halpern A.L."/>
            <person name="Halter G.M."/>
            <person name="Han M.V."/>
            <person name="Heger A."/>
            <person name="Hillier L."/>
            <person name="Hinrichs A.S."/>
            <person name="Holmes I."/>
            <person name="Hoskins R.A."/>
            <person name="Hubisz M.J."/>
            <person name="Hultmark D."/>
            <person name="Huntley M.A."/>
            <person name="Jaffe D.B."/>
            <person name="Jagadeeshan S."/>
            <person name="Jeck W.R."/>
            <person name="Johnson J."/>
            <person name="Jones C.D."/>
            <person name="Jordan W.C."/>
            <person name="Karpen G.H."/>
            <person name="Kataoka E."/>
            <person name="Keightley P.D."/>
            <person name="Kheradpour P."/>
            <person name="Kirkness E.F."/>
            <person name="Koerich L.B."/>
            <person name="Kristiansen K."/>
            <person name="Kudrna D."/>
            <person name="Kulathinal R.J."/>
            <person name="Kumar S."/>
            <person name="Kwok R."/>
            <person name="Lander E."/>
            <person name="Langley C.H."/>
            <person name="Lapoint R."/>
            <person name="Lazzaro B.P."/>
            <person name="Lee S.J."/>
            <person name="Levesque L."/>
            <person name="Li R."/>
            <person name="Lin C.F."/>
            <person name="Lin M.F."/>
            <person name="Lindblad-Toh K."/>
            <person name="Llopart A."/>
            <person name="Long M."/>
            <person name="Low L."/>
            <person name="Lozovsky E."/>
            <person name="Lu J."/>
            <person name="Luo M."/>
            <person name="Machado C.A."/>
            <person name="Makalowski W."/>
            <person name="Marzo M."/>
            <person name="Matsuda M."/>
            <person name="Matzkin L."/>
            <person name="McAllister B."/>
            <person name="McBride C.S."/>
            <person name="McKernan B."/>
            <person name="McKernan K."/>
            <person name="Mendez-Lago M."/>
            <person name="Minx P."/>
            <person name="Mollenhauer M.U."/>
            <person name="Montooth K."/>
            <person name="Mount S.M."/>
            <person name="Mu X."/>
            <person name="Myers E."/>
            <person name="Negre B."/>
            <person name="Newfeld S."/>
            <person name="Nielsen R."/>
            <person name="Noor M.A."/>
            <person name="O'Grady P."/>
            <person name="Pachter L."/>
            <person name="Papaceit M."/>
            <person name="Parisi M.J."/>
            <person name="Parisi M."/>
            <person name="Parts L."/>
            <person name="Pedersen J.S."/>
            <person name="Pesole G."/>
            <person name="Phillippy A.M."/>
            <person name="Ponting C.P."/>
            <person name="Pop M."/>
            <person name="Porcelli D."/>
            <person name="Powell J.R."/>
            <person name="Prohaska S."/>
            <person name="Pruitt K."/>
            <person name="Puig M."/>
            <person name="Quesneville H."/>
            <person name="Ram K.R."/>
            <person name="Rand D."/>
            <person name="Rasmussen M.D."/>
            <person name="Reed L.K."/>
            <person name="Reenan R."/>
            <person name="Reily A."/>
            <person name="Remington K.A."/>
            <person name="Rieger T.T."/>
            <person name="Ritchie M.G."/>
            <person name="Robin C."/>
            <person name="Rogers Y.H."/>
            <person name="Rohde C."/>
            <person name="Rozas J."/>
            <person name="Rubenfield M.J."/>
            <person name="Ruiz A."/>
            <person name="Russo S."/>
            <person name="Salzberg S.L."/>
            <person name="Sanchez-Gracia A."/>
            <person name="Saranga D.J."/>
            <person name="Sato H."/>
            <person name="Schaeffer S.W."/>
            <person name="Schatz M.C."/>
            <person name="Schlenke T."/>
            <person name="Schwartz R."/>
            <person name="Segarra C."/>
            <person name="Singh R.S."/>
            <person name="Sirot L."/>
            <person name="Sirota M."/>
            <person name="Sisneros N.B."/>
            <person name="Smith C.D."/>
            <person name="Smith T.F."/>
            <person name="Spieth J."/>
            <person name="Stage D.E."/>
            <person name="Stark A."/>
            <person name="Stephan W."/>
            <person name="Strausberg R.L."/>
            <person name="Strempel S."/>
            <person name="Sturgill D."/>
            <person name="Sutton G."/>
            <person name="Sutton G.G."/>
            <person name="Tao W."/>
            <person name="Teichmann S."/>
            <person name="Tobari Y.N."/>
            <person name="Tomimura Y."/>
            <person name="Tsolas J.M."/>
            <person name="Valente V.L."/>
            <person name="Venter E."/>
            <person name="Venter J.C."/>
            <person name="Vicario S."/>
            <person name="Vieira F.G."/>
            <person name="Vilella A.J."/>
            <person name="Villasante A."/>
            <person name="Walenz B."/>
            <person name="Wang J."/>
            <person name="Wasserman M."/>
            <person name="Watts T."/>
            <person name="Wilson D."/>
            <person name="Wilson R.K."/>
            <person name="Wing R.A."/>
            <person name="Wolfner M.F."/>
            <person name="Wong A."/>
            <person name="Wong G.K."/>
            <person name="Wu C.I."/>
            <person name="Wu G."/>
            <person name="Yamamoto D."/>
            <person name="Yang H.P."/>
            <person name="Yang S.P."/>
            <person name="Yorke J.A."/>
            <person name="Yoshida K."/>
            <person name="Zdobnov E."/>
            <person name="Zhang P."/>
            <person name="Zhang Y."/>
            <person name="Zimin A.V."/>
            <person name="Baldwin J."/>
            <person name="Abdouelleil A."/>
            <person name="Abdulkadir J."/>
            <person name="Abebe A."/>
            <person name="Abera B."/>
            <person name="Abreu J."/>
            <person name="Acer S.C."/>
            <person name="Aftuck L."/>
            <person name="Alexander A."/>
            <person name="An P."/>
            <person name="Anderson E."/>
            <person name="Anderson S."/>
            <person name="Arachi H."/>
            <person name="Azer M."/>
            <person name="Bachantsang P."/>
            <person name="Barry A."/>
            <person name="Bayul T."/>
            <person name="Berlin A."/>
            <person name="Bessette D."/>
            <person name="Bloom T."/>
            <person name="Blye J."/>
            <person name="Boguslavskiy L."/>
            <person name="Bonnet C."/>
            <person name="Boukhgalter B."/>
            <person name="Bourzgui I."/>
            <person name="Brown A."/>
            <person name="Cahill P."/>
            <person name="Channer S."/>
            <person name="Cheshatsang Y."/>
            <person name="Chuda L."/>
            <person name="Citroen M."/>
            <person name="Collymore A."/>
            <person name="Cooke P."/>
            <person name="Costello M."/>
            <person name="D'Aco K."/>
            <person name="Daza R."/>
            <person name="De Haan G."/>
            <person name="DeGray S."/>
            <person name="DeMaso C."/>
            <person name="Dhargay N."/>
            <person name="Dooley K."/>
            <person name="Dooley E."/>
            <person name="Doricent M."/>
            <person name="Dorje P."/>
            <person name="Dorjee K."/>
            <person name="Dupes A."/>
            <person name="Elong R."/>
            <person name="Falk J."/>
            <person name="Farina A."/>
            <person name="Faro S."/>
            <person name="Ferguson D."/>
            <person name="Fisher S."/>
            <person name="Foley C.D."/>
            <person name="Franke A."/>
            <person name="Friedrich D."/>
            <person name="Gadbois L."/>
            <person name="Gearin G."/>
            <person name="Gearin C.R."/>
            <person name="Giannoukos G."/>
            <person name="Goode T."/>
            <person name="Graham J."/>
            <person name="Grandbois E."/>
            <person name="Grewal S."/>
            <person name="Gyaltsen K."/>
            <person name="Hafez N."/>
            <person name="Hagos B."/>
            <person name="Hall J."/>
            <person name="Henson C."/>
            <person name="Hollinger A."/>
            <person name="Honan T."/>
            <person name="Huard M.D."/>
            <person name="Hughes L."/>
            <person name="Hurhula B."/>
            <person name="Husby M.E."/>
            <person name="Kamat A."/>
            <person name="Kanga B."/>
            <person name="Kashin S."/>
            <person name="Khazanovich D."/>
            <person name="Kisner P."/>
            <person name="Lance K."/>
            <person name="Lara M."/>
            <person name="Lee W."/>
            <person name="Lennon N."/>
            <person name="Letendre F."/>
            <person name="LeVine R."/>
            <person name="Lipovsky A."/>
            <person name="Liu X."/>
            <person name="Liu J."/>
            <person name="Liu S."/>
            <person name="Lokyitsang T."/>
            <person name="Lokyitsang Y."/>
            <person name="Lubonja R."/>
            <person name="Lui A."/>
            <person name="MacDonald P."/>
            <person name="Magnisalis V."/>
            <person name="Maru K."/>
            <person name="Matthews C."/>
            <person name="McCusker W."/>
            <person name="McDonough S."/>
            <person name="Mehta T."/>
            <person name="Meldrim J."/>
            <person name="Meneus L."/>
            <person name="Mihai O."/>
            <person name="Mihalev A."/>
            <person name="Mihova T."/>
            <person name="Mittelman R."/>
            <person name="Mlenga V."/>
            <person name="Montmayeur A."/>
            <person name="Mulrain L."/>
            <person name="Navidi A."/>
            <person name="Naylor J."/>
            <person name="Negash T."/>
            <person name="Nguyen T."/>
            <person name="Nguyen N."/>
            <person name="Nicol R."/>
            <person name="Norbu C."/>
            <person name="Norbu N."/>
            <person name="Novod N."/>
            <person name="O'Neill B."/>
            <person name="Osman S."/>
            <person name="Markiewicz E."/>
            <person name="Oyono O.L."/>
            <person name="Patti C."/>
            <person name="Phunkhang P."/>
            <person name="Pierre F."/>
            <person name="Priest M."/>
            <person name="Raghuraman S."/>
            <person name="Rege F."/>
            <person name="Reyes R."/>
            <person name="Rise C."/>
            <person name="Rogov P."/>
            <person name="Ross K."/>
            <person name="Ryan E."/>
            <person name="Settipalli S."/>
            <person name="Shea T."/>
            <person name="Sherpa N."/>
            <person name="Shi L."/>
            <person name="Shih D."/>
            <person name="Sparrow T."/>
            <person name="Spaulding J."/>
            <person name="Stalker J."/>
            <person name="Stange-Thomann N."/>
            <person name="Stavropoulos S."/>
            <person name="Stone C."/>
            <person name="Strader C."/>
            <person name="Tesfaye S."/>
            <person name="Thomson T."/>
            <person name="Thoulutsang Y."/>
            <person name="Thoulutsang D."/>
            <person name="Topham K."/>
            <person name="Topping I."/>
            <person name="Tsamla T."/>
            <person name="Vassiliev H."/>
            <person name="Vo A."/>
            <person name="Wangchuk T."/>
            <person name="Wangdi T."/>
            <person name="Weiand M."/>
            <person name="Wilkinson J."/>
            <person name="Wilson A."/>
            <person name="Yadav S."/>
            <person name="Young G."/>
            <person name="Yu Q."/>
            <person name="Zembek L."/>
            <person name="Zhong D."/>
            <person name="Zimmer A."/>
            <person name="Zwirko Z."/>
            <person name="Jaffe D.B."/>
            <person name="Alvarez P."/>
            <person name="Brockman W."/>
            <person name="Butler J."/>
            <person name="Chin C."/>
            <person name="Gnerre S."/>
            <person name="Grabherr M."/>
            <person name="Kleber M."/>
            <person name="Mauceli E."/>
            <person name="MacCallum I."/>
        </authorList>
    </citation>
    <scope>NUCLEOTIDE SEQUENCE [LARGE SCALE GENOMIC DNA]</scope>
    <source>
        <strain evidence="12">Tucson 14030-0811.24</strain>
    </source>
</reference>
<dbReference type="GO" id="GO:0005886">
    <property type="term" value="C:plasma membrane"/>
    <property type="evidence" value="ECO:0007669"/>
    <property type="project" value="UniProtKB-SubCell"/>
</dbReference>
<keyword evidence="8" id="KW-0675">Receptor</keyword>
<keyword evidence="12" id="KW-1185">Reference proteome</keyword>
<name>B4NGM6_DROWI</name>
<proteinExistence type="predicted"/>